<evidence type="ECO:0000313" key="7">
    <source>
        <dbReference type="Proteomes" id="UP001163046"/>
    </source>
</evidence>
<dbReference type="SUPFAM" id="SSF52540">
    <property type="entry name" value="P-loop containing nucleoside triphosphate hydrolases"/>
    <property type="match status" value="1"/>
</dbReference>
<dbReference type="AlphaFoldDB" id="A0A9W9YZI1"/>
<accession>A0A9W9YZI1</accession>
<dbReference type="GO" id="GO:0005794">
    <property type="term" value="C:Golgi apparatus"/>
    <property type="evidence" value="ECO:0007669"/>
    <property type="project" value="TreeGrafter"/>
</dbReference>
<keyword evidence="3 5" id="KW-0808">Transferase</keyword>
<comment type="similarity">
    <text evidence="1 5">Belongs to the protein sulfotransferase family.</text>
</comment>
<evidence type="ECO:0000256" key="2">
    <source>
        <dbReference type="ARBA" id="ARBA00013262"/>
    </source>
</evidence>
<dbReference type="InterPro" id="IPR027417">
    <property type="entry name" value="P-loop_NTPase"/>
</dbReference>
<sequence>MAENGDDRKADLERLHTAYDDIDTVLLFIGYPRSRHTLVSALLDAHPNIMLSNELNLISFYKKSPELSKNQFFDKITSLSYFLATRGRRSKATNGTASDYVQLGYKVPNQWQGTFDQTLKILGDKVGWFTAALLSRETGRSTLELLEYEYHVKGKFIHVIRNPFDNIATMALRLLSLRLGEHAEKVRRHARQKVI</sequence>
<dbReference type="EMBL" id="MU826836">
    <property type="protein sequence ID" value="KAJ7372498.1"/>
    <property type="molecule type" value="Genomic_DNA"/>
</dbReference>
<dbReference type="PANTHER" id="PTHR12788:SF8">
    <property type="entry name" value="PROTEIN-TYROSINE SULFOTRANSFERASE"/>
    <property type="match status" value="1"/>
</dbReference>
<dbReference type="EC" id="2.8.2.20" evidence="2 5"/>
<dbReference type="Proteomes" id="UP001163046">
    <property type="component" value="Unassembled WGS sequence"/>
</dbReference>
<reference evidence="6" key="1">
    <citation type="submission" date="2023-01" db="EMBL/GenBank/DDBJ databases">
        <title>Genome assembly of the deep-sea coral Lophelia pertusa.</title>
        <authorList>
            <person name="Herrera S."/>
            <person name="Cordes E."/>
        </authorList>
    </citation>
    <scope>NUCLEOTIDE SEQUENCE</scope>
    <source>
        <strain evidence="6">USNM1676648</strain>
        <tissue evidence="6">Polyp</tissue>
    </source>
</reference>
<name>A0A9W9YZI1_9CNID</name>
<evidence type="ECO:0000256" key="4">
    <source>
        <dbReference type="ARBA" id="ARBA00048460"/>
    </source>
</evidence>
<comment type="caution">
    <text evidence="6">The sequence shown here is derived from an EMBL/GenBank/DDBJ whole genome shotgun (WGS) entry which is preliminary data.</text>
</comment>
<dbReference type="PANTHER" id="PTHR12788">
    <property type="entry name" value="PROTEIN-TYROSINE SULFOTRANSFERASE 2"/>
    <property type="match status" value="1"/>
</dbReference>
<evidence type="ECO:0000256" key="3">
    <source>
        <dbReference type="ARBA" id="ARBA00022679"/>
    </source>
</evidence>
<evidence type="ECO:0000256" key="5">
    <source>
        <dbReference type="RuleBase" id="RU365018"/>
    </source>
</evidence>
<evidence type="ECO:0000256" key="1">
    <source>
        <dbReference type="ARBA" id="ARBA00009988"/>
    </source>
</evidence>
<proteinExistence type="inferred from homology"/>
<dbReference type="InterPro" id="IPR026634">
    <property type="entry name" value="TPST-like"/>
</dbReference>
<comment type="catalytic activity">
    <reaction evidence="4 5">
        <text>L-tyrosyl-[protein] + 3'-phosphoadenylyl sulfate = O-sulfo-L-tyrosine-[protein] + adenosine 3',5'-bisphosphate + H(+)</text>
        <dbReference type="Rhea" id="RHEA:16801"/>
        <dbReference type="Rhea" id="RHEA-COMP:10136"/>
        <dbReference type="Rhea" id="RHEA-COMP:11688"/>
        <dbReference type="ChEBI" id="CHEBI:15378"/>
        <dbReference type="ChEBI" id="CHEBI:46858"/>
        <dbReference type="ChEBI" id="CHEBI:58339"/>
        <dbReference type="ChEBI" id="CHEBI:58343"/>
        <dbReference type="ChEBI" id="CHEBI:65286"/>
        <dbReference type="EC" id="2.8.2.20"/>
    </reaction>
</comment>
<keyword evidence="7" id="KW-1185">Reference proteome</keyword>
<evidence type="ECO:0000313" key="6">
    <source>
        <dbReference type="EMBL" id="KAJ7372498.1"/>
    </source>
</evidence>
<organism evidence="6 7">
    <name type="scientific">Desmophyllum pertusum</name>
    <dbReference type="NCBI Taxonomy" id="174260"/>
    <lineage>
        <taxon>Eukaryota</taxon>
        <taxon>Metazoa</taxon>
        <taxon>Cnidaria</taxon>
        <taxon>Anthozoa</taxon>
        <taxon>Hexacorallia</taxon>
        <taxon>Scleractinia</taxon>
        <taxon>Caryophylliina</taxon>
        <taxon>Caryophylliidae</taxon>
        <taxon>Desmophyllum</taxon>
    </lineage>
</organism>
<dbReference type="OrthoDB" id="6020239at2759"/>
<comment type="function">
    <text evidence="5">Catalyzes the O-sulfation of tyrosine residues within acidic motifs of polypeptides, using 3'-phosphoadenylyl sulfate (PAPS) as cosubstrate.</text>
</comment>
<protein>
    <recommendedName>
        <fullName evidence="2 5">Protein-tyrosine sulfotransferase</fullName>
        <ecNumber evidence="2 5">2.8.2.20</ecNumber>
    </recommendedName>
</protein>
<dbReference type="Gene3D" id="3.40.50.300">
    <property type="entry name" value="P-loop containing nucleotide triphosphate hydrolases"/>
    <property type="match status" value="1"/>
</dbReference>
<dbReference type="GO" id="GO:0008476">
    <property type="term" value="F:protein-tyrosine sulfotransferase activity"/>
    <property type="evidence" value="ECO:0007669"/>
    <property type="project" value="UniProtKB-EC"/>
</dbReference>
<gene>
    <name evidence="6" type="ORF">OS493_019007</name>
</gene>